<dbReference type="KEGG" id="sbae:DSM104329_01806"/>
<dbReference type="CDD" id="cd03230">
    <property type="entry name" value="ABC_DR_subfamily_A"/>
    <property type="match status" value="1"/>
</dbReference>
<dbReference type="SMART" id="SM00382">
    <property type="entry name" value="AAA"/>
    <property type="match status" value="1"/>
</dbReference>
<dbReference type="PANTHER" id="PTHR42939">
    <property type="entry name" value="ABC TRANSPORTER ATP-BINDING PROTEIN ALBC-RELATED"/>
    <property type="match status" value="1"/>
</dbReference>
<name>A0A9E6XVY0_9ACTN</name>
<dbReference type="PANTHER" id="PTHR42939:SF1">
    <property type="entry name" value="ABC TRANSPORTER ATP-BINDING PROTEIN ALBC-RELATED"/>
    <property type="match status" value="1"/>
</dbReference>
<dbReference type="InterPro" id="IPR051782">
    <property type="entry name" value="ABC_Transporter_VariousFunc"/>
</dbReference>
<gene>
    <name evidence="5" type="primary">ecsA</name>
    <name evidence="5" type="ORF">DSM104329_01806</name>
</gene>
<dbReference type="Pfam" id="PF00005">
    <property type="entry name" value="ABC_tran"/>
    <property type="match status" value="1"/>
</dbReference>
<sequence length="239" mass="25289">MGVATAPLQVDSLSRSYGRLVALADLSLTVHAGECVALIGANGSGKSTAMRTIAGQLTPTSGTIRIAGLDPHTEPEAERARAALAIVPDSPLLYADLTVRQHAELVTIAHGVHGESTAARIDALLERLGLAERADFLPAELSRGMRQKTQLACALVRPAALLLLDEPVVGLDPPSQALLHELLLEAKRSRVAVVLTTHQMAFAEGLADRAVMLEEGEVVDQGPWGEVAERAEQRGWLPS</sequence>
<dbReference type="InterPro" id="IPR027417">
    <property type="entry name" value="P-loop_NTPase"/>
</dbReference>
<feature type="domain" description="ABC transporter" evidence="4">
    <location>
        <begin position="8"/>
        <end position="237"/>
    </location>
</feature>
<dbReference type="EMBL" id="CP087164">
    <property type="protein sequence ID" value="UGS35418.1"/>
    <property type="molecule type" value="Genomic_DNA"/>
</dbReference>
<dbReference type="AlphaFoldDB" id="A0A9E6XVY0"/>
<keyword evidence="6" id="KW-1185">Reference proteome</keyword>
<dbReference type="PROSITE" id="PS50893">
    <property type="entry name" value="ABC_TRANSPORTER_2"/>
    <property type="match status" value="1"/>
</dbReference>
<dbReference type="Proteomes" id="UP001162834">
    <property type="component" value="Chromosome"/>
</dbReference>
<evidence type="ECO:0000259" key="4">
    <source>
        <dbReference type="PROSITE" id="PS50893"/>
    </source>
</evidence>
<protein>
    <submittedName>
        <fullName evidence="5">ABC-type transporter ATP-binding protein EcsA</fullName>
    </submittedName>
</protein>
<dbReference type="GO" id="GO:0016887">
    <property type="term" value="F:ATP hydrolysis activity"/>
    <property type="evidence" value="ECO:0007669"/>
    <property type="project" value="InterPro"/>
</dbReference>
<keyword evidence="3 5" id="KW-0067">ATP-binding</keyword>
<keyword evidence="2" id="KW-0547">Nucleotide-binding</keyword>
<dbReference type="GO" id="GO:0005524">
    <property type="term" value="F:ATP binding"/>
    <property type="evidence" value="ECO:0007669"/>
    <property type="project" value="UniProtKB-KW"/>
</dbReference>
<organism evidence="5 6">
    <name type="scientific">Capillimicrobium parvum</name>
    <dbReference type="NCBI Taxonomy" id="2884022"/>
    <lineage>
        <taxon>Bacteria</taxon>
        <taxon>Bacillati</taxon>
        <taxon>Actinomycetota</taxon>
        <taxon>Thermoleophilia</taxon>
        <taxon>Solirubrobacterales</taxon>
        <taxon>Capillimicrobiaceae</taxon>
        <taxon>Capillimicrobium</taxon>
    </lineage>
</organism>
<dbReference type="InterPro" id="IPR003439">
    <property type="entry name" value="ABC_transporter-like_ATP-bd"/>
</dbReference>
<accession>A0A9E6XVY0</accession>
<reference evidence="5" key="1">
    <citation type="journal article" date="2022" name="Int. J. Syst. Evol. Microbiol.">
        <title>Pseudomonas aegrilactucae sp. nov. and Pseudomonas morbosilactucae sp. nov., pathogens causing bacterial rot of lettuce in Japan.</title>
        <authorList>
            <person name="Sawada H."/>
            <person name="Fujikawa T."/>
            <person name="Satou M."/>
        </authorList>
    </citation>
    <scope>NUCLEOTIDE SEQUENCE</scope>
    <source>
        <strain evidence="5">0166_1</strain>
    </source>
</reference>
<evidence type="ECO:0000313" key="5">
    <source>
        <dbReference type="EMBL" id="UGS35418.1"/>
    </source>
</evidence>
<evidence type="ECO:0000256" key="1">
    <source>
        <dbReference type="ARBA" id="ARBA00022448"/>
    </source>
</evidence>
<dbReference type="InterPro" id="IPR003593">
    <property type="entry name" value="AAA+_ATPase"/>
</dbReference>
<dbReference type="SUPFAM" id="SSF52540">
    <property type="entry name" value="P-loop containing nucleoside triphosphate hydrolases"/>
    <property type="match status" value="1"/>
</dbReference>
<dbReference type="Gene3D" id="3.40.50.300">
    <property type="entry name" value="P-loop containing nucleotide triphosphate hydrolases"/>
    <property type="match status" value="1"/>
</dbReference>
<evidence type="ECO:0000256" key="3">
    <source>
        <dbReference type="ARBA" id="ARBA00022840"/>
    </source>
</evidence>
<keyword evidence="1" id="KW-0813">Transport</keyword>
<proteinExistence type="predicted"/>
<evidence type="ECO:0000256" key="2">
    <source>
        <dbReference type="ARBA" id="ARBA00022741"/>
    </source>
</evidence>
<evidence type="ECO:0000313" key="6">
    <source>
        <dbReference type="Proteomes" id="UP001162834"/>
    </source>
</evidence>